<dbReference type="GO" id="GO:0008658">
    <property type="term" value="F:penicillin binding"/>
    <property type="evidence" value="ECO:0007669"/>
    <property type="project" value="InterPro"/>
</dbReference>
<comment type="subcellular location">
    <subcellularLocation>
        <location evidence="1">Membrane</location>
    </subcellularLocation>
</comment>
<feature type="domain" description="Penicillin-binding protein transpeptidase" evidence="11">
    <location>
        <begin position="212"/>
        <end position="477"/>
    </location>
</feature>
<evidence type="ECO:0000256" key="4">
    <source>
        <dbReference type="ARBA" id="ARBA00022679"/>
    </source>
</evidence>
<keyword evidence="5" id="KW-0133">Cell shape</keyword>
<name>K2GSZ7_9BACT</name>
<dbReference type="PANTHER" id="PTHR32282">
    <property type="entry name" value="BINDING PROTEIN TRANSPEPTIDASE, PUTATIVE-RELATED"/>
    <property type="match status" value="1"/>
</dbReference>
<comment type="catalytic activity">
    <reaction evidence="10">
        <text>[GlcNAc-(1-&gt;4)-Mur2Ac(oyl-L-Ala-gamma-D-Glu-L-Lys-D-Ala-D-Ala)](n)-di-trans,octa-cis-undecaprenyl diphosphate + beta-D-GlcNAc-(1-&gt;4)-Mur2Ac(oyl-L-Ala-gamma-D-Glu-L-Lys-D-Ala-D-Ala)-di-trans,octa-cis-undecaprenyl diphosphate = [GlcNAc-(1-&gt;4)-Mur2Ac(oyl-L-Ala-gamma-D-Glu-L-Lys-D-Ala-D-Ala)](n+1)-di-trans,octa-cis-undecaprenyl diphosphate + di-trans,octa-cis-undecaprenyl diphosphate + H(+)</text>
        <dbReference type="Rhea" id="RHEA:23708"/>
        <dbReference type="Rhea" id="RHEA-COMP:9602"/>
        <dbReference type="Rhea" id="RHEA-COMP:9603"/>
        <dbReference type="ChEBI" id="CHEBI:15378"/>
        <dbReference type="ChEBI" id="CHEBI:58405"/>
        <dbReference type="ChEBI" id="CHEBI:60033"/>
        <dbReference type="ChEBI" id="CHEBI:78435"/>
        <dbReference type="EC" id="2.4.99.28"/>
    </reaction>
</comment>
<evidence type="ECO:0000313" key="12">
    <source>
        <dbReference type="EMBL" id="EKE26480.1"/>
    </source>
</evidence>
<evidence type="ECO:0000256" key="6">
    <source>
        <dbReference type="ARBA" id="ARBA00022984"/>
    </source>
</evidence>
<evidence type="ECO:0000256" key="9">
    <source>
        <dbReference type="ARBA" id="ARBA00044770"/>
    </source>
</evidence>
<dbReference type="EC" id="2.4.99.28" evidence="9"/>
<keyword evidence="4" id="KW-0808">Transferase</keyword>
<evidence type="ECO:0000256" key="10">
    <source>
        <dbReference type="ARBA" id="ARBA00049902"/>
    </source>
</evidence>
<dbReference type="InterPro" id="IPR001460">
    <property type="entry name" value="PCN-bd_Tpept"/>
</dbReference>
<dbReference type="Gene3D" id="3.40.710.10">
    <property type="entry name" value="DD-peptidase/beta-lactamase superfamily"/>
    <property type="match status" value="1"/>
</dbReference>
<keyword evidence="7" id="KW-0472">Membrane</keyword>
<reference evidence="12" key="1">
    <citation type="journal article" date="2012" name="Science">
        <title>Fermentation, hydrogen, and sulfur metabolism in multiple uncultivated bacterial phyla.</title>
        <authorList>
            <person name="Wrighton K.C."/>
            <person name="Thomas B.C."/>
            <person name="Sharon I."/>
            <person name="Miller C.S."/>
            <person name="Castelle C.J."/>
            <person name="VerBerkmoes N.C."/>
            <person name="Wilkins M.J."/>
            <person name="Hettich R.L."/>
            <person name="Lipton M.S."/>
            <person name="Williams K.H."/>
            <person name="Long P.E."/>
            <person name="Banfield J.F."/>
        </authorList>
    </citation>
    <scope>NUCLEOTIDE SEQUENCE [LARGE SCALE GENOMIC DNA]</scope>
</reference>
<keyword evidence="6" id="KW-0573">Peptidoglycan synthesis</keyword>
<dbReference type="PANTHER" id="PTHR32282:SF11">
    <property type="entry name" value="PENICILLIN-BINDING PROTEIN 1B"/>
    <property type="match status" value="1"/>
</dbReference>
<dbReference type="GO" id="GO:0030288">
    <property type="term" value="C:outer membrane-bounded periplasmic space"/>
    <property type="evidence" value="ECO:0007669"/>
    <property type="project" value="TreeGrafter"/>
</dbReference>
<evidence type="ECO:0000256" key="3">
    <source>
        <dbReference type="ARBA" id="ARBA00022676"/>
    </source>
</evidence>
<dbReference type="EMBL" id="AMFJ01000786">
    <property type="protein sequence ID" value="EKE26480.1"/>
    <property type="molecule type" value="Genomic_DNA"/>
</dbReference>
<dbReference type="GO" id="GO:0009252">
    <property type="term" value="P:peptidoglycan biosynthetic process"/>
    <property type="evidence" value="ECO:0007669"/>
    <property type="project" value="UniProtKB-KW"/>
</dbReference>
<sequence>MYKENTPKDIIKIEQTENPNFYKPLKDKFKAIVADMKFEAINESNVKICKLDRTFFKNDIKIDDNWCVKIDYNYLMTFLNGIQIPYSKLNISNPNSDLSWYILEYNTWRKDFVLWRMLEDLKIKNDDYKNSLITSLDFQFKKYSEKIKYPYFVFYVKEYLENKYWKDFESQWGLKIYTTIDPNLQDKAEELVKKQVETNKTKYWASNAALISLDNKTWQILAMVWWVDYFSSDRWSNVNIITSEKQPWSSFKPIVYSYAISQKPIWPDTPIYDTDTTFAKWNPDNYDQKYMGRMSLRKALWYSRNIPAVKIFFYAWWENEIIKYANSLWIESLNGWSYYGWPLAIWTWEVKPLELAQAYSVFANQWVRKDITPILRIEDKKWNIIENNENSWKKWTQVLSDAAAYIITTILSDPANRPNDFWNNVLTLKDRKVAAKTWTSNKDVTVKWKEKKILPSDLWTAWYTPQITTVVWAWNTDWSPTKWSCDWLNCAAPIWHSYMEYAHKWLPKETFDEPESVIHATISKSSWKLVWDSTPNELKVSSIFAVKPTDYDSWMKQVQVDGLCNWAISDLTPPEAIKTVYLWTSSAPIIDSYDKNWLKTIWGFSLDSWSWSFVSSISDAICERPGLDSAWIMISTTLVDWENINWSKKNVDIRFDATNPIIKIEITKDDKIIRTIPIDNKNWGNIEEIFDFSNDQAWTHKITIKAVDKFYYSKSSIYSLNINQWLSDNNWNSWTTNENFTENLSLSMQNPIEWDTDISIYNDQFFNLKWIFNVNPDAINIYLNWSIFKIIDSTKSFAVPINEQKDFNVWTYSIKIEWILWGAKTSKNITLTVLSR</sequence>
<organism evidence="12">
    <name type="scientific">uncultured bacterium</name>
    <name type="common">gcode 4</name>
    <dbReference type="NCBI Taxonomy" id="1234023"/>
    <lineage>
        <taxon>Bacteria</taxon>
        <taxon>environmental samples</taxon>
    </lineage>
</organism>
<dbReference type="Pfam" id="PF00905">
    <property type="entry name" value="Transpeptidase"/>
    <property type="match status" value="1"/>
</dbReference>
<keyword evidence="2" id="KW-1003">Cell membrane</keyword>
<dbReference type="GO" id="GO:0008955">
    <property type="term" value="F:peptidoglycan glycosyltransferase activity"/>
    <property type="evidence" value="ECO:0007669"/>
    <property type="project" value="UniProtKB-EC"/>
</dbReference>
<evidence type="ECO:0000256" key="1">
    <source>
        <dbReference type="ARBA" id="ARBA00004370"/>
    </source>
</evidence>
<dbReference type="GO" id="GO:0016020">
    <property type="term" value="C:membrane"/>
    <property type="evidence" value="ECO:0007669"/>
    <property type="project" value="UniProtKB-SubCell"/>
</dbReference>
<evidence type="ECO:0000256" key="8">
    <source>
        <dbReference type="ARBA" id="ARBA00023316"/>
    </source>
</evidence>
<evidence type="ECO:0000256" key="5">
    <source>
        <dbReference type="ARBA" id="ARBA00022960"/>
    </source>
</evidence>
<protein>
    <recommendedName>
        <fullName evidence="9">peptidoglycan glycosyltransferase</fullName>
        <ecNumber evidence="9">2.4.99.28</ecNumber>
    </recommendedName>
</protein>
<accession>K2GSZ7</accession>
<dbReference type="InterPro" id="IPR012338">
    <property type="entry name" value="Beta-lactam/transpept-like"/>
</dbReference>
<evidence type="ECO:0000256" key="7">
    <source>
        <dbReference type="ARBA" id="ARBA00023136"/>
    </source>
</evidence>
<proteinExistence type="predicted"/>
<dbReference type="GO" id="GO:0071555">
    <property type="term" value="P:cell wall organization"/>
    <property type="evidence" value="ECO:0007669"/>
    <property type="project" value="UniProtKB-KW"/>
</dbReference>
<keyword evidence="8" id="KW-0961">Cell wall biogenesis/degradation</keyword>
<keyword evidence="3" id="KW-0328">Glycosyltransferase</keyword>
<dbReference type="InterPro" id="IPR050396">
    <property type="entry name" value="Glycosyltr_51/Transpeptidase"/>
</dbReference>
<dbReference type="AlphaFoldDB" id="K2GSZ7"/>
<dbReference type="GO" id="GO:0008360">
    <property type="term" value="P:regulation of cell shape"/>
    <property type="evidence" value="ECO:0007669"/>
    <property type="project" value="UniProtKB-KW"/>
</dbReference>
<evidence type="ECO:0000256" key="2">
    <source>
        <dbReference type="ARBA" id="ARBA00022475"/>
    </source>
</evidence>
<evidence type="ECO:0000259" key="11">
    <source>
        <dbReference type="Pfam" id="PF00905"/>
    </source>
</evidence>
<dbReference type="SUPFAM" id="SSF56601">
    <property type="entry name" value="beta-lactamase/transpeptidase-like"/>
    <property type="match status" value="1"/>
</dbReference>
<gene>
    <name evidence="12" type="ORF">ACD_4C00270G0005</name>
</gene>
<comment type="caution">
    <text evidence="12">The sequence shown here is derived from an EMBL/GenBank/DDBJ whole genome shotgun (WGS) entry which is preliminary data.</text>
</comment>